<evidence type="ECO:0000256" key="1">
    <source>
        <dbReference type="ARBA" id="ARBA00006484"/>
    </source>
</evidence>
<proteinExistence type="inferred from homology"/>
<dbReference type="AlphaFoldDB" id="A0AAD5VEU4"/>
<evidence type="ECO:0000313" key="4">
    <source>
        <dbReference type="EMBL" id="KAJ3490433.1"/>
    </source>
</evidence>
<keyword evidence="2" id="KW-0521">NADP</keyword>
<accession>A0AAD5VEU4</accession>
<dbReference type="InterPro" id="IPR002347">
    <property type="entry name" value="SDR_fam"/>
</dbReference>
<dbReference type="PANTHER" id="PTHR43618:SF4">
    <property type="entry name" value="SHORT CHAIN DEHYDROGENASE_REDUCTASE FAMILY (AFU_ORTHOLOGUE AFUA_7G04540)"/>
    <property type="match status" value="1"/>
</dbReference>
<comment type="similarity">
    <text evidence="1">Belongs to the short-chain dehydrogenases/reductases (SDR) family.</text>
</comment>
<dbReference type="InterPro" id="IPR052178">
    <property type="entry name" value="Sec_Metab_Biosynth_SDR"/>
</dbReference>
<evidence type="ECO:0000256" key="3">
    <source>
        <dbReference type="ARBA" id="ARBA00023002"/>
    </source>
</evidence>
<evidence type="ECO:0008006" key="6">
    <source>
        <dbReference type="Google" id="ProtNLM"/>
    </source>
</evidence>
<dbReference type="PANTHER" id="PTHR43618">
    <property type="entry name" value="7-ALPHA-HYDROXYSTEROID DEHYDROGENASE"/>
    <property type="match status" value="1"/>
</dbReference>
<dbReference type="SUPFAM" id="SSF51735">
    <property type="entry name" value="NAD(P)-binding Rossmann-fold domains"/>
    <property type="match status" value="1"/>
</dbReference>
<dbReference type="EMBL" id="JANAWD010000028">
    <property type="protein sequence ID" value="KAJ3490433.1"/>
    <property type="molecule type" value="Genomic_DNA"/>
</dbReference>
<organism evidence="4 5">
    <name type="scientific">Meripilus lineatus</name>
    <dbReference type="NCBI Taxonomy" id="2056292"/>
    <lineage>
        <taxon>Eukaryota</taxon>
        <taxon>Fungi</taxon>
        <taxon>Dikarya</taxon>
        <taxon>Basidiomycota</taxon>
        <taxon>Agaricomycotina</taxon>
        <taxon>Agaricomycetes</taxon>
        <taxon>Polyporales</taxon>
        <taxon>Meripilaceae</taxon>
        <taxon>Meripilus</taxon>
    </lineage>
</organism>
<dbReference type="PROSITE" id="PS00061">
    <property type="entry name" value="ADH_SHORT"/>
    <property type="match status" value="1"/>
</dbReference>
<sequence length="294" mass="31425">MATMRLDKLYDLKGRIALVTGGGTGIGWMIARGLAVNGAKVYITGRRMDVLEKAAQSFAQEGTVIPLEMDVTNKDSILSVQSEIERKDGKLHILVNNAGISGPVSRFFNDTSAPEHKDAGTLGRALFDDQSFEDWSELYSTNTFSIFFVTTAFVGLLTKGSQEIPNYTSSVINITSISAIMKLAQNHFAYNSAKAAASHLTRLLSTEFALKKVPVRVNAIAPGVYATEMTADRIAAHGIDQVGLGLQPVPAQRAGSDEEMAGTAIYLASPAGCYTNGQEIVIDGGYLAVNPSRA</sequence>
<dbReference type="InterPro" id="IPR020904">
    <property type="entry name" value="Sc_DH/Rdtase_CS"/>
</dbReference>
<comment type="caution">
    <text evidence="4">The sequence shown here is derived from an EMBL/GenBank/DDBJ whole genome shotgun (WGS) entry which is preliminary data.</text>
</comment>
<keyword evidence="5" id="KW-1185">Reference proteome</keyword>
<keyword evidence="3" id="KW-0560">Oxidoreductase</keyword>
<evidence type="ECO:0000313" key="5">
    <source>
        <dbReference type="Proteomes" id="UP001212997"/>
    </source>
</evidence>
<name>A0AAD5VEU4_9APHY</name>
<dbReference type="CDD" id="cd05233">
    <property type="entry name" value="SDR_c"/>
    <property type="match status" value="1"/>
</dbReference>
<gene>
    <name evidence="4" type="ORF">NLI96_g1426</name>
</gene>
<reference evidence="4" key="1">
    <citation type="submission" date="2022-07" db="EMBL/GenBank/DDBJ databases">
        <title>Genome Sequence of Physisporinus lineatus.</title>
        <authorList>
            <person name="Buettner E."/>
        </authorList>
    </citation>
    <scope>NUCLEOTIDE SEQUENCE</scope>
    <source>
        <strain evidence="4">VT162</strain>
    </source>
</reference>
<dbReference type="PRINTS" id="PR00080">
    <property type="entry name" value="SDRFAMILY"/>
</dbReference>
<dbReference type="InterPro" id="IPR036291">
    <property type="entry name" value="NAD(P)-bd_dom_sf"/>
</dbReference>
<dbReference type="PRINTS" id="PR00081">
    <property type="entry name" value="GDHRDH"/>
</dbReference>
<dbReference type="Pfam" id="PF13561">
    <property type="entry name" value="adh_short_C2"/>
    <property type="match status" value="1"/>
</dbReference>
<protein>
    <recommendedName>
        <fullName evidence="6">Short-chain dehydrogenase</fullName>
    </recommendedName>
</protein>
<dbReference type="GO" id="GO:0016491">
    <property type="term" value="F:oxidoreductase activity"/>
    <property type="evidence" value="ECO:0007669"/>
    <property type="project" value="UniProtKB-KW"/>
</dbReference>
<dbReference type="Gene3D" id="3.40.50.720">
    <property type="entry name" value="NAD(P)-binding Rossmann-like Domain"/>
    <property type="match status" value="1"/>
</dbReference>
<dbReference type="Proteomes" id="UP001212997">
    <property type="component" value="Unassembled WGS sequence"/>
</dbReference>
<evidence type="ECO:0000256" key="2">
    <source>
        <dbReference type="ARBA" id="ARBA00022857"/>
    </source>
</evidence>